<dbReference type="InterPro" id="IPR050471">
    <property type="entry name" value="AB_hydrolase"/>
</dbReference>
<dbReference type="PANTHER" id="PTHR43433">
    <property type="entry name" value="HYDROLASE, ALPHA/BETA FOLD FAMILY PROTEIN"/>
    <property type="match status" value="1"/>
</dbReference>
<dbReference type="SUPFAM" id="SSF53474">
    <property type="entry name" value="alpha/beta-Hydrolases"/>
    <property type="match status" value="1"/>
</dbReference>
<dbReference type="Proteomes" id="UP000053411">
    <property type="component" value="Unassembled WGS sequence"/>
</dbReference>
<reference evidence="2 3" key="1">
    <citation type="submission" date="2015-01" db="EMBL/GenBank/DDBJ databases">
        <title>The Genome Sequence of Fonsecaea multimorphosa CBS 102226.</title>
        <authorList>
            <consortium name="The Broad Institute Genomics Platform"/>
            <person name="Cuomo C."/>
            <person name="de Hoog S."/>
            <person name="Gorbushina A."/>
            <person name="Stielow B."/>
            <person name="Teixiera M."/>
            <person name="Abouelleil A."/>
            <person name="Chapman S.B."/>
            <person name="Priest M."/>
            <person name="Young S.K."/>
            <person name="Wortman J."/>
            <person name="Nusbaum C."/>
            <person name="Birren B."/>
        </authorList>
    </citation>
    <scope>NUCLEOTIDE SEQUENCE [LARGE SCALE GENOMIC DNA]</scope>
    <source>
        <strain evidence="2 3">CBS 102226</strain>
    </source>
</reference>
<dbReference type="InterPro" id="IPR000073">
    <property type="entry name" value="AB_hydrolase_1"/>
</dbReference>
<dbReference type="OrthoDB" id="8119704at2759"/>
<dbReference type="Pfam" id="PF00561">
    <property type="entry name" value="Abhydrolase_1"/>
    <property type="match status" value="1"/>
</dbReference>
<dbReference type="Gene3D" id="3.40.50.1820">
    <property type="entry name" value="alpha/beta hydrolase"/>
    <property type="match status" value="1"/>
</dbReference>
<evidence type="ECO:0000313" key="2">
    <source>
        <dbReference type="EMBL" id="KIX94939.1"/>
    </source>
</evidence>
<dbReference type="STRING" id="1442371.A0A0D2JWS9"/>
<sequence length="306" mass="34040">MSTAQTAITQYVDAANGVRFAYRRIGEKDGVPLLMHIHYRANMDLWDPLFVNTLAKARTVILFDNAGVGRSSGQVPETFQGWADDLICFAQALGLDKVDLLGFSMGGYCAQMAALTAPQLIRKLILSGTGSSIPSADHVAGVVWPREDPSAEALRVLAEAETSEQGPKALAFSLFNDDDQGRGAFHRYWERVQERTAEPLILDLLDRYGAAQRQLEAALDSFKKNPRAAFDRLGELKMPVLVANGDNDMVIPTSRSWELYHEIPNAQLIIYPRASHGFLWQYAKLYATHINMFLDGDDFDPYLSKL</sequence>
<evidence type="ECO:0000313" key="3">
    <source>
        <dbReference type="Proteomes" id="UP000053411"/>
    </source>
</evidence>
<gene>
    <name evidence="2" type="ORF">Z520_09249</name>
</gene>
<feature type="domain" description="AB hydrolase-1" evidence="1">
    <location>
        <begin position="41"/>
        <end position="280"/>
    </location>
</feature>
<dbReference type="EMBL" id="KN848084">
    <property type="protein sequence ID" value="KIX94939.1"/>
    <property type="molecule type" value="Genomic_DNA"/>
</dbReference>
<protein>
    <recommendedName>
        <fullName evidence="1">AB hydrolase-1 domain-containing protein</fullName>
    </recommendedName>
</protein>
<dbReference type="VEuPathDB" id="FungiDB:Z520_09249"/>
<accession>A0A0D2JWS9</accession>
<proteinExistence type="predicted"/>
<organism evidence="2 3">
    <name type="scientific">Fonsecaea multimorphosa CBS 102226</name>
    <dbReference type="NCBI Taxonomy" id="1442371"/>
    <lineage>
        <taxon>Eukaryota</taxon>
        <taxon>Fungi</taxon>
        <taxon>Dikarya</taxon>
        <taxon>Ascomycota</taxon>
        <taxon>Pezizomycotina</taxon>
        <taxon>Eurotiomycetes</taxon>
        <taxon>Chaetothyriomycetidae</taxon>
        <taxon>Chaetothyriales</taxon>
        <taxon>Herpotrichiellaceae</taxon>
        <taxon>Fonsecaea</taxon>
    </lineage>
</organism>
<dbReference type="RefSeq" id="XP_016629062.1">
    <property type="nucleotide sequence ID" value="XM_016779743.1"/>
</dbReference>
<name>A0A0D2JWS9_9EURO</name>
<dbReference type="PANTHER" id="PTHR43433:SF10">
    <property type="entry name" value="AB HYDROLASE-1 DOMAIN-CONTAINING PROTEIN"/>
    <property type="match status" value="1"/>
</dbReference>
<keyword evidence="3" id="KW-1185">Reference proteome</keyword>
<dbReference type="InterPro" id="IPR029058">
    <property type="entry name" value="AB_hydrolase_fold"/>
</dbReference>
<evidence type="ECO:0000259" key="1">
    <source>
        <dbReference type="Pfam" id="PF00561"/>
    </source>
</evidence>
<dbReference type="AlphaFoldDB" id="A0A0D2JWS9"/>
<dbReference type="GeneID" id="27714995"/>